<evidence type="ECO:0000313" key="9">
    <source>
        <dbReference type="Proteomes" id="UP001601992"/>
    </source>
</evidence>
<keyword evidence="5 7" id="KW-0408">Iron</keyword>
<evidence type="ECO:0000256" key="4">
    <source>
        <dbReference type="ARBA" id="ARBA00023002"/>
    </source>
</evidence>
<gene>
    <name evidence="8" type="ORF">ACFYXQ_34260</name>
</gene>
<evidence type="ECO:0000256" key="1">
    <source>
        <dbReference type="ARBA" id="ARBA00010617"/>
    </source>
</evidence>
<comment type="similarity">
    <text evidence="1 7">Belongs to the cytochrome P450 family.</text>
</comment>
<dbReference type="CDD" id="cd20625">
    <property type="entry name" value="CYP164-like"/>
    <property type="match status" value="1"/>
</dbReference>
<proteinExistence type="inferred from homology"/>
<evidence type="ECO:0000313" key="8">
    <source>
        <dbReference type="EMBL" id="MFF3572842.1"/>
    </source>
</evidence>
<dbReference type="Gene3D" id="1.10.630.10">
    <property type="entry name" value="Cytochrome P450"/>
    <property type="match status" value="1"/>
</dbReference>
<dbReference type="RefSeq" id="WP_040822351.1">
    <property type="nucleotide sequence ID" value="NZ_JBIAQY010000015.1"/>
</dbReference>
<evidence type="ECO:0000256" key="5">
    <source>
        <dbReference type="ARBA" id="ARBA00023004"/>
    </source>
</evidence>
<dbReference type="InterPro" id="IPR017972">
    <property type="entry name" value="Cyt_P450_CS"/>
</dbReference>
<evidence type="ECO:0000256" key="6">
    <source>
        <dbReference type="ARBA" id="ARBA00023033"/>
    </source>
</evidence>
<reference evidence="8 9" key="1">
    <citation type="submission" date="2024-10" db="EMBL/GenBank/DDBJ databases">
        <title>The Natural Products Discovery Center: Release of the First 8490 Sequenced Strains for Exploring Actinobacteria Biosynthetic Diversity.</title>
        <authorList>
            <person name="Kalkreuter E."/>
            <person name="Kautsar S.A."/>
            <person name="Yang D."/>
            <person name="Bader C.D."/>
            <person name="Teijaro C.N."/>
            <person name="Fluegel L."/>
            <person name="Davis C.M."/>
            <person name="Simpson J.R."/>
            <person name="Lauterbach L."/>
            <person name="Steele A.D."/>
            <person name="Gui C."/>
            <person name="Meng S."/>
            <person name="Li G."/>
            <person name="Viehrig K."/>
            <person name="Ye F."/>
            <person name="Su P."/>
            <person name="Kiefer A.F."/>
            <person name="Nichols A."/>
            <person name="Cepeda A.J."/>
            <person name="Yan W."/>
            <person name="Fan B."/>
            <person name="Jiang Y."/>
            <person name="Adhikari A."/>
            <person name="Zheng C.-J."/>
            <person name="Schuster L."/>
            <person name="Cowan T.M."/>
            <person name="Smanski M.J."/>
            <person name="Chevrette M.G."/>
            <person name="De Carvalho L.P.S."/>
            <person name="Shen B."/>
        </authorList>
    </citation>
    <scope>NUCLEOTIDE SEQUENCE [LARGE SCALE GENOMIC DNA]</scope>
    <source>
        <strain evidence="8 9">NPDC002593</strain>
    </source>
</reference>
<keyword evidence="3 7" id="KW-0479">Metal-binding</keyword>
<evidence type="ECO:0000256" key="3">
    <source>
        <dbReference type="ARBA" id="ARBA00022723"/>
    </source>
</evidence>
<dbReference type="Proteomes" id="UP001601992">
    <property type="component" value="Unassembled WGS sequence"/>
</dbReference>
<keyword evidence="6 7" id="KW-0503">Monooxygenase</keyword>
<accession>A0ABW6S969</accession>
<name>A0ABW6S969_9NOCA</name>
<keyword evidence="9" id="KW-1185">Reference proteome</keyword>
<dbReference type="PANTHER" id="PTHR46696">
    <property type="entry name" value="P450, PUTATIVE (EUROFUNG)-RELATED"/>
    <property type="match status" value="1"/>
</dbReference>
<protein>
    <submittedName>
        <fullName evidence="8">Cytochrome P450</fullName>
    </submittedName>
</protein>
<keyword evidence="4 7" id="KW-0560">Oxidoreductase</keyword>
<sequence>MTEAFVFDPFAADFTADPYPHYARLRVESPAHEHPLGFWLVSRYADVLALQRSTTQSVDERHLTRLPAWKSDSARLGKANRIMGGLSMLDQDPPDHTRLRRLVAKAFTPRSVDALQLRVAAHVADALDRIAAAGQADIVAELAFPLPFTIISELLGIPVLESARLRELTAVLVLALEPLADPALQTRIRAADAELRAMVADLVCWKRDNPGDDVLTALITAEHEGDVLGEDELVAQVMLLYIAGHETTVNHLAAGILALLQHPAQARRLREDPELSANAVEELLRYDTPVHLMRRVTVTPVRVCDTEIPAGAWVVACLAAANRDPEFWGADADLLRLDRPEAPRGVTFGAGIHHCLGAALVRMQARIVFPLFVSRFPSAEVDEVRWNGRINVRGPALLSVTV</sequence>
<dbReference type="EMBL" id="JBIAQY010000015">
    <property type="protein sequence ID" value="MFF3572842.1"/>
    <property type="molecule type" value="Genomic_DNA"/>
</dbReference>
<comment type="caution">
    <text evidence="8">The sequence shown here is derived from an EMBL/GenBank/DDBJ whole genome shotgun (WGS) entry which is preliminary data.</text>
</comment>
<organism evidence="8 9">
    <name type="scientific">Nocardia jiangxiensis</name>
    <dbReference type="NCBI Taxonomy" id="282685"/>
    <lineage>
        <taxon>Bacteria</taxon>
        <taxon>Bacillati</taxon>
        <taxon>Actinomycetota</taxon>
        <taxon>Actinomycetes</taxon>
        <taxon>Mycobacteriales</taxon>
        <taxon>Nocardiaceae</taxon>
        <taxon>Nocardia</taxon>
    </lineage>
</organism>
<dbReference type="SUPFAM" id="SSF48264">
    <property type="entry name" value="Cytochrome P450"/>
    <property type="match status" value="1"/>
</dbReference>
<dbReference type="InterPro" id="IPR001128">
    <property type="entry name" value="Cyt_P450"/>
</dbReference>
<dbReference type="InterPro" id="IPR036396">
    <property type="entry name" value="Cyt_P450_sf"/>
</dbReference>
<keyword evidence="2 7" id="KW-0349">Heme</keyword>
<dbReference type="PRINTS" id="PR00359">
    <property type="entry name" value="BP450"/>
</dbReference>
<dbReference type="PROSITE" id="PS00086">
    <property type="entry name" value="CYTOCHROME_P450"/>
    <property type="match status" value="1"/>
</dbReference>
<evidence type="ECO:0000256" key="2">
    <source>
        <dbReference type="ARBA" id="ARBA00022617"/>
    </source>
</evidence>
<dbReference type="InterPro" id="IPR002397">
    <property type="entry name" value="Cyt_P450_B"/>
</dbReference>
<dbReference type="Pfam" id="PF00067">
    <property type="entry name" value="p450"/>
    <property type="match status" value="1"/>
</dbReference>
<evidence type="ECO:0000256" key="7">
    <source>
        <dbReference type="RuleBase" id="RU000461"/>
    </source>
</evidence>
<dbReference type="PANTHER" id="PTHR46696:SF1">
    <property type="entry name" value="CYTOCHROME P450 YJIB-RELATED"/>
    <property type="match status" value="1"/>
</dbReference>